<accession>A0A261VI81</accession>
<proteinExistence type="predicted"/>
<protein>
    <submittedName>
        <fullName evidence="1">Uncharacterized protein</fullName>
    </submittedName>
</protein>
<gene>
    <name evidence="1" type="ORF">CAL24_16885</name>
</gene>
<comment type="caution">
    <text evidence="1">The sequence shown here is derived from an EMBL/GenBank/DDBJ whole genome shotgun (WGS) entry which is preliminary data.</text>
</comment>
<evidence type="ECO:0000313" key="1">
    <source>
        <dbReference type="EMBL" id="OZI73537.1"/>
    </source>
</evidence>
<name>A0A261VI81_9BORD</name>
<keyword evidence="2" id="KW-1185">Reference proteome</keyword>
<reference evidence="2" key="1">
    <citation type="submission" date="2017-05" db="EMBL/GenBank/DDBJ databases">
        <title>Complete and WGS of Bordetella genogroups.</title>
        <authorList>
            <person name="Spilker T."/>
            <person name="Lipuma J."/>
        </authorList>
    </citation>
    <scope>NUCLEOTIDE SEQUENCE [LARGE SCALE GENOMIC DNA]</scope>
    <source>
        <strain evidence="2">AU8256</strain>
    </source>
</reference>
<evidence type="ECO:0000313" key="2">
    <source>
        <dbReference type="Proteomes" id="UP000215633"/>
    </source>
</evidence>
<dbReference type="AlphaFoldDB" id="A0A261VI81"/>
<organism evidence="1 2">
    <name type="scientific">Bordetella genomosp. 2</name>
    <dbReference type="NCBI Taxonomy" id="1983456"/>
    <lineage>
        <taxon>Bacteria</taxon>
        <taxon>Pseudomonadati</taxon>
        <taxon>Pseudomonadota</taxon>
        <taxon>Betaproteobacteria</taxon>
        <taxon>Burkholderiales</taxon>
        <taxon>Alcaligenaceae</taxon>
        <taxon>Bordetella</taxon>
    </lineage>
</organism>
<dbReference type="EMBL" id="NEVT01000007">
    <property type="protein sequence ID" value="OZI73537.1"/>
    <property type="molecule type" value="Genomic_DNA"/>
</dbReference>
<sequence>MASGRRPGVCRFMLLSERCRGKSMRDLLPARIAARFFMFDDRTWRVHARLAHGFNGAGMHPQVSDTPGRGRQVAMLSQGVSDT</sequence>
<dbReference type="Proteomes" id="UP000215633">
    <property type="component" value="Unassembled WGS sequence"/>
</dbReference>